<dbReference type="Proteomes" id="UP000318528">
    <property type="component" value="Unassembled WGS sequence"/>
</dbReference>
<feature type="domain" description="Glycosyltransferase 2-like" evidence="1">
    <location>
        <begin position="6"/>
        <end position="125"/>
    </location>
</feature>
<keyword evidence="3" id="KW-1185">Reference proteome</keyword>
<dbReference type="InterPro" id="IPR001173">
    <property type="entry name" value="Glyco_trans_2-like"/>
</dbReference>
<reference evidence="2 3" key="1">
    <citation type="submission" date="2019-07" db="EMBL/GenBank/DDBJ databases">
        <title>Novel species of Flavobacterium.</title>
        <authorList>
            <person name="Liu Q."/>
            <person name="Xin Y.-H."/>
        </authorList>
    </citation>
    <scope>NUCLEOTIDE SEQUENCE [LARGE SCALE GENOMIC DNA]</scope>
    <source>
        <strain evidence="2 3">GSP39</strain>
    </source>
</reference>
<gene>
    <name evidence="2" type="ORF">FNW12_00570</name>
</gene>
<evidence type="ECO:0000313" key="3">
    <source>
        <dbReference type="Proteomes" id="UP000318528"/>
    </source>
</evidence>
<dbReference type="InterPro" id="IPR050834">
    <property type="entry name" value="Glycosyltransf_2"/>
</dbReference>
<protein>
    <submittedName>
        <fullName evidence="2">Glycosyltransferase family 2 protein</fullName>
    </submittedName>
</protein>
<evidence type="ECO:0000259" key="1">
    <source>
        <dbReference type="Pfam" id="PF00535"/>
    </source>
</evidence>
<comment type="caution">
    <text evidence="2">The sequence shown here is derived from an EMBL/GenBank/DDBJ whole genome shotgun (WGS) entry which is preliminary data.</text>
</comment>
<evidence type="ECO:0000313" key="2">
    <source>
        <dbReference type="EMBL" id="TRX10434.1"/>
    </source>
</evidence>
<dbReference type="PANTHER" id="PTHR43685:SF11">
    <property type="entry name" value="GLYCOSYLTRANSFERASE TAGX-RELATED"/>
    <property type="match status" value="1"/>
</dbReference>
<dbReference type="SUPFAM" id="SSF53448">
    <property type="entry name" value="Nucleotide-diphospho-sugar transferases"/>
    <property type="match status" value="1"/>
</dbReference>
<dbReference type="CDD" id="cd00761">
    <property type="entry name" value="Glyco_tranf_GTA_type"/>
    <property type="match status" value="1"/>
</dbReference>
<dbReference type="Pfam" id="PF00535">
    <property type="entry name" value="Glycos_transf_2"/>
    <property type="match status" value="1"/>
</dbReference>
<dbReference type="PANTHER" id="PTHR43685">
    <property type="entry name" value="GLYCOSYLTRANSFERASE"/>
    <property type="match status" value="1"/>
</dbReference>
<organism evidence="2 3">
    <name type="scientific">Flavobacterium gawalongense</name>
    <dbReference type="NCBI Taxonomy" id="2594432"/>
    <lineage>
        <taxon>Bacteria</taxon>
        <taxon>Pseudomonadati</taxon>
        <taxon>Bacteroidota</taxon>
        <taxon>Flavobacteriia</taxon>
        <taxon>Flavobacteriales</taxon>
        <taxon>Flavobacteriaceae</taxon>
        <taxon>Flavobacterium</taxon>
    </lineage>
</organism>
<sequence length="336" mass="39655">MKKLAVLLPTYNAVAYLNESIDSILNQTFADFDLYVYDDCSTDNTEEIISRYKDARLFYRKNIENSGIAKTLNNGLEELLPHYEYIARMDADDWAYPERFEKQIDYLDKKQDIVMCGTQGYWLKDIDQNPISGWGYPTSNEYIKCYLLFAASFGHSSVIFRSEPFQKKNVRYNETIETCEDWELWVRTVKMGQVANLPHFLMKYRILESSNHRSSQKVTTHLEERSEIISNYWADFKIVLSPRQVYEYYYGNKVISKAEFIKKIKILIEILNHLYMSSAENLVSAEKKNFSYMLARRLLDYWKRSKVCRIDPIIGFVILKEVSFMGKIKLLKSLIK</sequence>
<proteinExistence type="predicted"/>
<accession>A0ABY3CQE8</accession>
<dbReference type="InterPro" id="IPR029044">
    <property type="entry name" value="Nucleotide-diphossugar_trans"/>
</dbReference>
<dbReference type="Gene3D" id="3.90.550.10">
    <property type="entry name" value="Spore Coat Polysaccharide Biosynthesis Protein SpsA, Chain A"/>
    <property type="match status" value="1"/>
</dbReference>
<name>A0ABY3CQE8_9FLAO</name>
<dbReference type="EMBL" id="VJZN01000001">
    <property type="protein sequence ID" value="TRX10434.1"/>
    <property type="molecule type" value="Genomic_DNA"/>
</dbReference>
<dbReference type="RefSeq" id="WP_143385781.1">
    <property type="nucleotide sequence ID" value="NZ_VJZM01000001.1"/>
</dbReference>